<protein>
    <submittedName>
        <fullName evidence="7">MFS transporter</fullName>
    </submittedName>
</protein>
<dbReference type="EMBL" id="JBFSSG010000153">
    <property type="protein sequence ID" value="MEZ8724619.1"/>
    <property type="molecule type" value="Genomic_DNA"/>
</dbReference>
<sequence>MKSTTLAPSENTGLKKWFPLFVLLAAQFSTMSDNAGLAVSTEAMIALFNASMAEIQMANAIYPLVAAAGMITGGLTGLIIGWKRQMLLGAALMASSAFVSAVAPNMMVLNTVARFSCGVAGCLLIPAVLANVAGIYKGKDQAIAFAAIAAFLGVASALAPVIFGVMIDIAGFRAAFAVQGIYCAVLTAAVFIIIPNIDSDKFKGRVDFVGIAAAAIGLAFFVTGLLKVSEWGLVDPIGDFQLFGISPALPSVLLGVAILIGLIKWEKHFELTGGTPLLPQIFITNQQVLRGLYLCATVFLLFGFTSFVNVSYMQLVAGFNAIESASALVCFAAGMIIGSISTTKALSHLSCKRVTQLGFVLVSVGILLMFFGFSVEGITAWQYVSLLIFGTGCGIVASQSSLVVTNALPEKEARQSGGIQATFRNFGQAMGVAILGSIMLFSFTGEIQKGSIQDSMLSPQTQQVISEQKLIPFSSNEMIVDMMKNSVIEKSEWQPVLDIVADSRLASVQYTMFVLLVWMSLSIFVCNGLPNYSLMQDRKKEPVEL</sequence>
<dbReference type="InterPro" id="IPR011701">
    <property type="entry name" value="MFS"/>
</dbReference>
<feature type="transmembrane region" description="Helical" evidence="5">
    <location>
        <begin position="240"/>
        <end position="263"/>
    </location>
</feature>
<feature type="domain" description="Major facilitator superfamily (MFS) profile" evidence="6">
    <location>
        <begin position="19"/>
        <end position="462"/>
    </location>
</feature>
<evidence type="ECO:0000256" key="5">
    <source>
        <dbReference type="SAM" id="Phobius"/>
    </source>
</evidence>
<feature type="transmembrane region" description="Helical" evidence="5">
    <location>
        <begin position="380"/>
        <end position="404"/>
    </location>
</feature>
<keyword evidence="4 5" id="KW-0472">Membrane</keyword>
<feature type="transmembrane region" description="Helical" evidence="5">
    <location>
        <begin position="113"/>
        <end position="136"/>
    </location>
</feature>
<evidence type="ECO:0000256" key="3">
    <source>
        <dbReference type="ARBA" id="ARBA00022989"/>
    </source>
</evidence>
<feature type="transmembrane region" description="Helical" evidence="5">
    <location>
        <begin position="143"/>
        <end position="167"/>
    </location>
</feature>
<keyword evidence="2 5" id="KW-0812">Transmembrane</keyword>
<feature type="transmembrane region" description="Helical" evidence="5">
    <location>
        <begin position="354"/>
        <end position="374"/>
    </location>
</feature>
<comment type="subcellular location">
    <subcellularLocation>
        <location evidence="1">Membrane</location>
        <topology evidence="1">Multi-pass membrane protein</topology>
    </subcellularLocation>
</comment>
<name>A0ABV4N5C4_9VIBR</name>
<dbReference type="Proteomes" id="UP001570071">
    <property type="component" value="Unassembled WGS sequence"/>
</dbReference>
<dbReference type="PANTHER" id="PTHR42718">
    <property type="entry name" value="MAJOR FACILITATOR SUPERFAMILY MULTIDRUG TRANSPORTER MFSC"/>
    <property type="match status" value="1"/>
</dbReference>
<feature type="transmembrane region" description="Helical" evidence="5">
    <location>
        <begin position="324"/>
        <end position="342"/>
    </location>
</feature>
<dbReference type="SUPFAM" id="SSF103473">
    <property type="entry name" value="MFS general substrate transporter"/>
    <property type="match status" value="1"/>
</dbReference>
<evidence type="ECO:0000259" key="6">
    <source>
        <dbReference type="PROSITE" id="PS50850"/>
    </source>
</evidence>
<dbReference type="InterPro" id="IPR020846">
    <property type="entry name" value="MFS_dom"/>
</dbReference>
<evidence type="ECO:0000313" key="7">
    <source>
        <dbReference type="EMBL" id="MEZ8724619.1"/>
    </source>
</evidence>
<proteinExistence type="predicted"/>
<dbReference type="PROSITE" id="PS50850">
    <property type="entry name" value="MFS"/>
    <property type="match status" value="1"/>
</dbReference>
<dbReference type="RefSeq" id="WP_017631303.1">
    <property type="nucleotide sequence ID" value="NZ_JBFSSG010000153.1"/>
</dbReference>
<feature type="transmembrane region" description="Helical" evidence="5">
    <location>
        <begin position="291"/>
        <end position="312"/>
    </location>
</feature>
<evidence type="ECO:0000256" key="2">
    <source>
        <dbReference type="ARBA" id="ARBA00022692"/>
    </source>
</evidence>
<feature type="transmembrane region" description="Helical" evidence="5">
    <location>
        <begin position="425"/>
        <end position="443"/>
    </location>
</feature>
<evidence type="ECO:0000256" key="1">
    <source>
        <dbReference type="ARBA" id="ARBA00004141"/>
    </source>
</evidence>
<gene>
    <name evidence="7" type="ORF">AB6D66_26560</name>
</gene>
<feature type="transmembrane region" description="Helical" evidence="5">
    <location>
        <begin position="206"/>
        <end position="228"/>
    </location>
</feature>
<feature type="transmembrane region" description="Helical" evidence="5">
    <location>
        <begin position="62"/>
        <end position="80"/>
    </location>
</feature>
<evidence type="ECO:0000313" key="8">
    <source>
        <dbReference type="Proteomes" id="UP001570071"/>
    </source>
</evidence>
<comment type="caution">
    <text evidence="7">The sequence shown here is derived from an EMBL/GenBank/DDBJ whole genome shotgun (WGS) entry which is preliminary data.</text>
</comment>
<feature type="transmembrane region" description="Helical" evidence="5">
    <location>
        <begin position="510"/>
        <end position="530"/>
    </location>
</feature>
<keyword evidence="3 5" id="KW-1133">Transmembrane helix</keyword>
<dbReference type="PANTHER" id="PTHR42718:SF39">
    <property type="entry name" value="ACTINORHODIN TRANSPORTER-RELATED"/>
    <property type="match status" value="1"/>
</dbReference>
<feature type="transmembrane region" description="Helical" evidence="5">
    <location>
        <begin position="87"/>
        <end position="107"/>
    </location>
</feature>
<dbReference type="Gene3D" id="1.20.1250.20">
    <property type="entry name" value="MFS general substrate transporter like domains"/>
    <property type="match status" value="2"/>
</dbReference>
<reference evidence="7 8" key="1">
    <citation type="journal article" date="2024" name="ISME J.">
        <title>Tailless and filamentous prophages are predominant in marine Vibrio.</title>
        <authorList>
            <person name="Steensen K."/>
            <person name="Seneca J."/>
            <person name="Bartlau N."/>
            <person name="Yu X.A."/>
            <person name="Hussain F.A."/>
            <person name="Polz M.F."/>
        </authorList>
    </citation>
    <scope>NUCLEOTIDE SEQUENCE [LARGE SCALE GENOMIC DNA]</scope>
    <source>
        <strain evidence="7 8">10N.239.312.F12</strain>
    </source>
</reference>
<evidence type="ECO:0000256" key="4">
    <source>
        <dbReference type="ARBA" id="ARBA00023136"/>
    </source>
</evidence>
<dbReference type="Pfam" id="PF07690">
    <property type="entry name" value="MFS_1"/>
    <property type="match status" value="1"/>
</dbReference>
<dbReference type="InterPro" id="IPR036259">
    <property type="entry name" value="MFS_trans_sf"/>
</dbReference>
<accession>A0ABV4N5C4</accession>
<feature type="transmembrane region" description="Helical" evidence="5">
    <location>
        <begin position="173"/>
        <end position="194"/>
    </location>
</feature>
<keyword evidence="8" id="KW-1185">Reference proteome</keyword>
<organism evidence="7 8">
    <name type="scientific">Vibrio pomeroyi</name>
    <dbReference type="NCBI Taxonomy" id="198832"/>
    <lineage>
        <taxon>Bacteria</taxon>
        <taxon>Pseudomonadati</taxon>
        <taxon>Pseudomonadota</taxon>
        <taxon>Gammaproteobacteria</taxon>
        <taxon>Vibrionales</taxon>
        <taxon>Vibrionaceae</taxon>
        <taxon>Vibrio</taxon>
    </lineage>
</organism>